<organism evidence="3 4">
    <name type="scientific">Sphaerisporangium rufum</name>
    <dbReference type="NCBI Taxonomy" id="1381558"/>
    <lineage>
        <taxon>Bacteria</taxon>
        <taxon>Bacillati</taxon>
        <taxon>Actinomycetota</taxon>
        <taxon>Actinomycetes</taxon>
        <taxon>Streptosporangiales</taxon>
        <taxon>Streptosporangiaceae</taxon>
        <taxon>Sphaerisporangium</taxon>
    </lineage>
</organism>
<evidence type="ECO:0000313" key="4">
    <source>
        <dbReference type="Proteomes" id="UP000655287"/>
    </source>
</evidence>
<name>A0A919QXR7_9ACTN</name>
<evidence type="ECO:0000256" key="1">
    <source>
        <dbReference type="SAM" id="MobiDB-lite"/>
    </source>
</evidence>
<dbReference type="Proteomes" id="UP000655287">
    <property type="component" value="Unassembled WGS sequence"/>
</dbReference>
<keyword evidence="4" id="KW-1185">Reference proteome</keyword>
<protein>
    <recommendedName>
        <fullName evidence="5">Secreted protein</fullName>
    </recommendedName>
</protein>
<accession>A0A919QXR7</accession>
<sequence>MHRFLHTAGTALAGMVIAGAGFGLPAAPASAAARTAPATGSAVVCPAAEASAATRPYICFLRYCDPYWCYYDCYPTYYARKRGDRPSTTIRQPRPAQGRPPAEIRSP</sequence>
<feature type="compositionally biased region" description="Low complexity" evidence="1">
    <location>
        <begin position="91"/>
        <end position="101"/>
    </location>
</feature>
<dbReference type="AlphaFoldDB" id="A0A919QXR7"/>
<evidence type="ECO:0000313" key="3">
    <source>
        <dbReference type="EMBL" id="GII75783.1"/>
    </source>
</evidence>
<keyword evidence="2" id="KW-0732">Signal</keyword>
<proteinExistence type="predicted"/>
<reference evidence="3" key="1">
    <citation type="submission" date="2021-01" db="EMBL/GenBank/DDBJ databases">
        <title>Whole genome shotgun sequence of Sphaerisporangium rufum NBRC 109079.</title>
        <authorList>
            <person name="Komaki H."/>
            <person name="Tamura T."/>
        </authorList>
    </citation>
    <scope>NUCLEOTIDE SEQUENCE</scope>
    <source>
        <strain evidence="3">NBRC 109079</strain>
    </source>
</reference>
<feature type="region of interest" description="Disordered" evidence="1">
    <location>
        <begin position="80"/>
        <end position="107"/>
    </location>
</feature>
<evidence type="ECO:0000256" key="2">
    <source>
        <dbReference type="SAM" id="SignalP"/>
    </source>
</evidence>
<feature type="chain" id="PRO_5037642706" description="Secreted protein" evidence="2">
    <location>
        <begin position="32"/>
        <end position="107"/>
    </location>
</feature>
<dbReference type="RefSeq" id="WP_203982432.1">
    <property type="nucleotide sequence ID" value="NZ_BOOU01000012.1"/>
</dbReference>
<comment type="caution">
    <text evidence="3">The sequence shown here is derived from an EMBL/GenBank/DDBJ whole genome shotgun (WGS) entry which is preliminary data.</text>
</comment>
<evidence type="ECO:0008006" key="5">
    <source>
        <dbReference type="Google" id="ProtNLM"/>
    </source>
</evidence>
<dbReference type="EMBL" id="BOOU01000012">
    <property type="protein sequence ID" value="GII75783.1"/>
    <property type="molecule type" value="Genomic_DNA"/>
</dbReference>
<gene>
    <name evidence="3" type="ORF">Sru01_07650</name>
</gene>
<feature type="signal peptide" evidence="2">
    <location>
        <begin position="1"/>
        <end position="31"/>
    </location>
</feature>